<evidence type="ECO:0000313" key="3">
    <source>
        <dbReference type="Proteomes" id="UP000239388"/>
    </source>
</evidence>
<keyword evidence="1" id="KW-0472">Membrane</keyword>
<gene>
    <name evidence="2" type="ORF">C5Y98_19940</name>
</gene>
<dbReference type="OrthoDB" id="287221at2"/>
<accession>A0A2S8FHQ4</accession>
<proteinExistence type="predicted"/>
<dbReference type="RefSeq" id="WP_105356819.1">
    <property type="nucleotide sequence ID" value="NZ_PUIB01000019.1"/>
</dbReference>
<reference evidence="2 3" key="1">
    <citation type="submission" date="2018-02" db="EMBL/GenBank/DDBJ databases">
        <title>Comparative genomes isolates from brazilian mangrove.</title>
        <authorList>
            <person name="Araujo J.E."/>
            <person name="Taketani R.G."/>
            <person name="Silva M.C.P."/>
            <person name="Loureco M.V."/>
            <person name="Andreote F.D."/>
        </authorList>
    </citation>
    <scope>NUCLEOTIDE SEQUENCE [LARGE SCALE GENOMIC DNA]</scope>
    <source>
        <strain evidence="2 3">NAP PRIS-MGV</strain>
    </source>
</reference>
<dbReference type="AlphaFoldDB" id="A0A2S8FHQ4"/>
<comment type="caution">
    <text evidence="2">The sequence shown here is derived from an EMBL/GenBank/DDBJ whole genome shotgun (WGS) entry which is preliminary data.</text>
</comment>
<evidence type="ECO:0000256" key="1">
    <source>
        <dbReference type="SAM" id="Phobius"/>
    </source>
</evidence>
<keyword evidence="1" id="KW-0812">Transmembrane</keyword>
<feature type="transmembrane region" description="Helical" evidence="1">
    <location>
        <begin position="6"/>
        <end position="27"/>
    </location>
</feature>
<protein>
    <submittedName>
        <fullName evidence="2">Uncharacterized protein</fullName>
    </submittedName>
</protein>
<keyword evidence="1" id="KW-1133">Transmembrane helix</keyword>
<dbReference type="Proteomes" id="UP000239388">
    <property type="component" value="Unassembled WGS sequence"/>
</dbReference>
<dbReference type="EMBL" id="PUIB01000019">
    <property type="protein sequence ID" value="PQO31687.1"/>
    <property type="molecule type" value="Genomic_DNA"/>
</dbReference>
<evidence type="ECO:0000313" key="2">
    <source>
        <dbReference type="EMBL" id="PQO31687.1"/>
    </source>
</evidence>
<sequence>MDYSTRNTAGVVLVGVILVGIIAWWLTRPSYGEISEKGYDYAMALFSACNGKSTAKVEKIVDMIRQSAAAGELSQQEATWLQGIASNALEGKWDSANAAVRTLMEEQARQADPLPEID</sequence>
<organism evidence="2 3">
    <name type="scientific">Blastopirellula marina</name>
    <dbReference type="NCBI Taxonomy" id="124"/>
    <lineage>
        <taxon>Bacteria</taxon>
        <taxon>Pseudomonadati</taxon>
        <taxon>Planctomycetota</taxon>
        <taxon>Planctomycetia</taxon>
        <taxon>Pirellulales</taxon>
        <taxon>Pirellulaceae</taxon>
        <taxon>Blastopirellula</taxon>
    </lineage>
</organism>
<name>A0A2S8FHQ4_9BACT</name>